<gene>
    <name evidence="2" type="ORF">C7B81_01295</name>
</gene>
<reference evidence="2 3" key="2">
    <citation type="submission" date="2018-03" db="EMBL/GenBank/DDBJ databases">
        <title>The ancient ancestry and fast evolution of plastids.</title>
        <authorList>
            <person name="Moore K.R."/>
            <person name="Magnabosco C."/>
            <person name="Momper L."/>
            <person name="Gold D.A."/>
            <person name="Bosak T."/>
            <person name="Fournier G.P."/>
        </authorList>
    </citation>
    <scope>NUCLEOTIDE SEQUENCE [LARGE SCALE GENOMIC DNA]</scope>
    <source>
        <strain evidence="2 3">CCALA 015</strain>
    </source>
</reference>
<organism evidence="2 3">
    <name type="scientific">Aphanothece cf. minutissima CCALA 015</name>
    <dbReference type="NCBI Taxonomy" id="2107695"/>
    <lineage>
        <taxon>Bacteria</taxon>
        <taxon>Bacillati</taxon>
        <taxon>Cyanobacteriota</taxon>
        <taxon>Cyanophyceae</taxon>
        <taxon>Oscillatoriophycideae</taxon>
        <taxon>Chroococcales</taxon>
        <taxon>Aphanothecaceae</taxon>
        <taxon>Aphanothece</taxon>
    </lineage>
</organism>
<dbReference type="InterPro" id="IPR048031">
    <property type="entry name" value="ScyD/ScyE-like"/>
</dbReference>
<dbReference type="InterPro" id="IPR011042">
    <property type="entry name" value="6-blade_b-propeller_TolB-like"/>
</dbReference>
<evidence type="ECO:0000313" key="2">
    <source>
        <dbReference type="EMBL" id="PSB39312.1"/>
    </source>
</evidence>
<dbReference type="SUPFAM" id="SSF101898">
    <property type="entry name" value="NHL repeat"/>
    <property type="match status" value="1"/>
</dbReference>
<sequence length="441" mass="44842">MLPSPRTTASRQPPLRQGQGLLGLVLGAWAGAGLLAAGAPADAAPYRARTLVTGLENPRGLTIAPNGNLVLSEAGRGGSGPCLLAGSGNTLCYGTTGAVGQFDRSTNVYSRALANLPSLAVQSSPLFPEGTGIQDLAFNGSGQLFGVFGFGANPTLIPAAGSPLFGRTVAIDLAAGSLTPLADIAGFEATQNPDGQDLNSNPFALVVRGDDTYVTDSGGNSLVKADAANQVSLVNVFPEELVSTSHLPFPFPFPEVPAQAVPTGMTIGPDGALYITQLSGFPFAPGSADVFRYDFTNPVTRFAGGFSNLIDIAAGPDEALYLLQYSNEFFGPPSGSVLKLGLDGSVRTIFDDLVSPTGLAVGRDGTIYVANNGDGVNGALLALTPVPTPGPLPLLGVGVAFAQARRLRRRCGGLNPARPARARRPAPPATASGGDHPSPGG</sequence>
<evidence type="ECO:0008006" key="4">
    <source>
        <dbReference type="Google" id="ProtNLM"/>
    </source>
</evidence>
<dbReference type="NCBIfam" id="NF033206">
    <property type="entry name" value="ScyE_fam"/>
    <property type="match status" value="1"/>
</dbReference>
<dbReference type="RefSeq" id="WP_106219508.1">
    <property type="nucleotide sequence ID" value="NZ_PVWP01000001.1"/>
</dbReference>
<reference evidence="2 3" key="1">
    <citation type="submission" date="2018-02" db="EMBL/GenBank/DDBJ databases">
        <authorList>
            <person name="Moore K."/>
            <person name="Momper L."/>
        </authorList>
    </citation>
    <scope>NUCLEOTIDE SEQUENCE [LARGE SCALE GENOMIC DNA]</scope>
    <source>
        <strain evidence="2 3">CCALA 015</strain>
    </source>
</reference>
<dbReference type="EMBL" id="PVWP01000001">
    <property type="protein sequence ID" value="PSB39312.1"/>
    <property type="molecule type" value="Genomic_DNA"/>
</dbReference>
<name>A0ABX5FDV7_9CHRO</name>
<accession>A0ABX5FDV7</accession>
<proteinExistence type="predicted"/>
<feature type="region of interest" description="Disordered" evidence="1">
    <location>
        <begin position="412"/>
        <end position="441"/>
    </location>
</feature>
<evidence type="ECO:0000313" key="3">
    <source>
        <dbReference type="Proteomes" id="UP000238218"/>
    </source>
</evidence>
<evidence type="ECO:0000256" key="1">
    <source>
        <dbReference type="SAM" id="MobiDB-lite"/>
    </source>
</evidence>
<protein>
    <recommendedName>
        <fullName evidence="4">ScyD/ScyE family protein</fullName>
    </recommendedName>
</protein>
<dbReference type="Proteomes" id="UP000238218">
    <property type="component" value="Unassembled WGS sequence"/>
</dbReference>
<dbReference type="Gene3D" id="2.120.10.30">
    <property type="entry name" value="TolB, C-terminal domain"/>
    <property type="match status" value="1"/>
</dbReference>
<comment type="caution">
    <text evidence="2">The sequence shown here is derived from an EMBL/GenBank/DDBJ whole genome shotgun (WGS) entry which is preliminary data.</text>
</comment>
<keyword evidence="3" id="KW-1185">Reference proteome</keyword>